<evidence type="ECO:0000313" key="5">
    <source>
        <dbReference type="EMBL" id="KAJ6708441.1"/>
    </source>
</evidence>
<dbReference type="Proteomes" id="UP001151529">
    <property type="component" value="Chromosome 4"/>
</dbReference>
<comment type="function">
    <text evidence="3">Plant non-specific lipid-transfer proteins transfer phospholipids as well as galactolipids across membranes. May play a role in wax or cutin deposition in the cell walls of expanding epidermal cells and certain secretory tissues.</text>
</comment>
<name>A0A9Q0QLG6_SALVM</name>
<dbReference type="GO" id="GO:0008289">
    <property type="term" value="F:lipid binding"/>
    <property type="evidence" value="ECO:0007669"/>
    <property type="project" value="UniProtKB-KW"/>
</dbReference>
<reference evidence="5" key="1">
    <citation type="submission" date="2022-11" db="EMBL/GenBank/DDBJ databases">
        <authorList>
            <person name="Hyden B.L."/>
            <person name="Feng K."/>
            <person name="Yates T."/>
            <person name="Jawdy S."/>
            <person name="Smart L.B."/>
            <person name="Muchero W."/>
        </authorList>
    </citation>
    <scope>NUCLEOTIDE SEQUENCE</scope>
    <source>
        <tissue evidence="5">Shoot tip</tissue>
    </source>
</reference>
<sequence length="188" mass="20891">MQCFLPPLNSNLIKCLLLLLWSQFSARQLVFPLFFYCFSRIINNARTHKQTHSKQIPLPLLSQLKIPLENQGMANAKLISTLLLCMVVTAPMMNIEASIQCHTVTVALATCLGYFTKGGRVPSSCCKGAQNVKNAARTTKDRRETCACLKRAAGQYRVNFKFAAALPAVCKVHIPYRISPSINCNSIQ</sequence>
<dbReference type="OrthoDB" id="1890443at2759"/>
<keyword evidence="3" id="KW-0446">Lipid-binding</keyword>
<dbReference type="PRINTS" id="PR00382">
    <property type="entry name" value="LIPIDTRNSFER"/>
</dbReference>
<keyword evidence="6" id="KW-1185">Reference proteome</keyword>
<dbReference type="PANTHER" id="PTHR33076">
    <property type="entry name" value="NON-SPECIFIC LIPID-TRANSFER PROTEIN 2-RELATED"/>
    <property type="match status" value="1"/>
</dbReference>
<keyword evidence="3" id="KW-0813">Transport</keyword>
<dbReference type="Pfam" id="PF00234">
    <property type="entry name" value="Tryp_alpha_amyl"/>
    <property type="match status" value="1"/>
</dbReference>
<dbReference type="InterPro" id="IPR000528">
    <property type="entry name" value="Plant_nsLTP"/>
</dbReference>
<keyword evidence="2" id="KW-1015">Disulfide bond</keyword>
<comment type="similarity">
    <text evidence="1 3">Belongs to the plant LTP family.</text>
</comment>
<evidence type="ECO:0000313" key="6">
    <source>
        <dbReference type="Proteomes" id="UP001151529"/>
    </source>
</evidence>
<accession>A0A9Q0QLG6</accession>
<proteinExistence type="inferred from homology"/>
<dbReference type="SUPFAM" id="SSF47699">
    <property type="entry name" value="Bifunctional inhibitor/lipid-transfer protein/seed storage 2S albumin"/>
    <property type="match status" value="1"/>
</dbReference>
<dbReference type="CDD" id="cd01960">
    <property type="entry name" value="nsLTP1"/>
    <property type="match status" value="1"/>
</dbReference>
<dbReference type="InterPro" id="IPR036312">
    <property type="entry name" value="Bifun_inhib/LTP/seed_sf"/>
</dbReference>
<reference evidence="5" key="2">
    <citation type="journal article" date="2023" name="Int. J. Mol. Sci.">
        <title>De Novo Assembly and Annotation of 11 Diverse Shrub Willow (Salix) Genomes Reveals Novel Gene Organization in Sex-Linked Regions.</title>
        <authorList>
            <person name="Hyden B."/>
            <person name="Feng K."/>
            <person name="Yates T.B."/>
            <person name="Jawdy S."/>
            <person name="Cereghino C."/>
            <person name="Smart L.B."/>
            <person name="Muchero W."/>
        </authorList>
    </citation>
    <scope>NUCLEOTIDE SEQUENCE [LARGE SCALE GENOMIC DNA]</scope>
    <source>
        <tissue evidence="5">Shoot tip</tissue>
    </source>
</reference>
<dbReference type="EMBL" id="JAPFFL010000008">
    <property type="protein sequence ID" value="KAJ6708441.1"/>
    <property type="molecule type" value="Genomic_DNA"/>
</dbReference>
<dbReference type="GO" id="GO:0006869">
    <property type="term" value="P:lipid transport"/>
    <property type="evidence" value="ECO:0007669"/>
    <property type="project" value="InterPro"/>
</dbReference>
<comment type="caution">
    <text evidence="5">The sequence shown here is derived from an EMBL/GenBank/DDBJ whole genome shotgun (WGS) entry which is preliminary data.</text>
</comment>
<dbReference type="InterPro" id="IPR016140">
    <property type="entry name" value="Bifunc_inhib/LTP/seed_store"/>
</dbReference>
<evidence type="ECO:0000256" key="2">
    <source>
        <dbReference type="ARBA" id="ARBA00023157"/>
    </source>
</evidence>
<dbReference type="Gene3D" id="1.10.110.10">
    <property type="entry name" value="Plant lipid-transfer and hydrophobic proteins"/>
    <property type="match status" value="1"/>
</dbReference>
<gene>
    <name evidence="5" type="ORF">OIU85_028682</name>
</gene>
<organism evidence="5 6">
    <name type="scientific">Salix viminalis</name>
    <name type="common">Common osier</name>
    <name type="synonym">Basket willow</name>
    <dbReference type="NCBI Taxonomy" id="40686"/>
    <lineage>
        <taxon>Eukaryota</taxon>
        <taxon>Viridiplantae</taxon>
        <taxon>Streptophyta</taxon>
        <taxon>Embryophyta</taxon>
        <taxon>Tracheophyta</taxon>
        <taxon>Spermatophyta</taxon>
        <taxon>Magnoliopsida</taxon>
        <taxon>eudicotyledons</taxon>
        <taxon>Gunneridae</taxon>
        <taxon>Pentapetalae</taxon>
        <taxon>rosids</taxon>
        <taxon>fabids</taxon>
        <taxon>Malpighiales</taxon>
        <taxon>Salicaceae</taxon>
        <taxon>Saliceae</taxon>
        <taxon>Salix</taxon>
    </lineage>
</organism>
<feature type="domain" description="Bifunctional inhibitor/plant lipid transfer protein/seed storage helical" evidence="4">
    <location>
        <begin position="101"/>
        <end position="184"/>
    </location>
</feature>
<dbReference type="AlphaFoldDB" id="A0A9Q0QLG6"/>
<dbReference type="SMART" id="SM00499">
    <property type="entry name" value="AAI"/>
    <property type="match status" value="1"/>
</dbReference>
<evidence type="ECO:0000256" key="1">
    <source>
        <dbReference type="ARBA" id="ARBA00009748"/>
    </source>
</evidence>
<evidence type="ECO:0000259" key="4">
    <source>
        <dbReference type="SMART" id="SM00499"/>
    </source>
</evidence>
<dbReference type="PROSITE" id="PS00597">
    <property type="entry name" value="PLANT_LTP"/>
    <property type="match status" value="1"/>
</dbReference>
<evidence type="ECO:0000256" key="3">
    <source>
        <dbReference type="RuleBase" id="RU000628"/>
    </source>
</evidence>
<protein>
    <recommendedName>
        <fullName evidence="3">Non-specific lipid-transfer protein</fullName>
    </recommendedName>
</protein>